<keyword evidence="1" id="KW-1133">Transmembrane helix</keyword>
<reference evidence="2 3" key="1">
    <citation type="submission" date="2024-08" db="EMBL/GenBank/DDBJ databases">
        <authorList>
            <person name="Cucini C."/>
            <person name="Frati F."/>
        </authorList>
    </citation>
    <scope>NUCLEOTIDE SEQUENCE [LARGE SCALE GENOMIC DNA]</scope>
</reference>
<evidence type="ECO:0000256" key="1">
    <source>
        <dbReference type="SAM" id="Phobius"/>
    </source>
</evidence>
<dbReference type="Proteomes" id="UP001642540">
    <property type="component" value="Unassembled WGS sequence"/>
</dbReference>
<dbReference type="EMBL" id="CAXLJM020000148">
    <property type="protein sequence ID" value="CAL8142575.1"/>
    <property type="molecule type" value="Genomic_DNA"/>
</dbReference>
<keyword evidence="3" id="KW-1185">Reference proteome</keyword>
<feature type="transmembrane region" description="Helical" evidence="1">
    <location>
        <begin position="612"/>
        <end position="633"/>
    </location>
</feature>
<evidence type="ECO:0000313" key="2">
    <source>
        <dbReference type="EMBL" id="CAL8142575.1"/>
    </source>
</evidence>
<feature type="transmembrane region" description="Helical" evidence="1">
    <location>
        <begin position="408"/>
        <end position="432"/>
    </location>
</feature>
<organism evidence="2 3">
    <name type="scientific">Orchesella dallaii</name>
    <dbReference type="NCBI Taxonomy" id="48710"/>
    <lineage>
        <taxon>Eukaryota</taxon>
        <taxon>Metazoa</taxon>
        <taxon>Ecdysozoa</taxon>
        <taxon>Arthropoda</taxon>
        <taxon>Hexapoda</taxon>
        <taxon>Collembola</taxon>
        <taxon>Entomobryomorpha</taxon>
        <taxon>Entomobryoidea</taxon>
        <taxon>Orchesellidae</taxon>
        <taxon>Orchesellinae</taxon>
        <taxon>Orchesella</taxon>
    </lineage>
</organism>
<name>A0ABP1S2P7_9HEXA</name>
<sequence length="661" mass="75394">MASVETALIAENCESFSPIRFLIQLMMQQNASRFHIIFFQTNTISSSSSLAESITECFKFILSSNQLYLPIFIHNYNNIDDPPSLPDYHEENYEKIVMEMHSKELLRTFQQFGDKAPIVLLVMPETVNMTITTAFKFTSYGIREEASFFILTETTSNITLGIVHFEELDIENPAFISKVIFLDIEVDENEEDYKDMTISVGILCYLCPLSERLLPIPEFSHITTSIEESYKSVNWKGYGHVAEINDYRSKQHTLNCESISYFQRHVECVDKQIILSIIISALNITRGVGEGGFSDILTGSPKFSMCPDCAYPPVGAFTGVAIHAVLNNYRFEKLYYCREKIDHSIKKWTLFFDPMDKVVWICLCIVAAVVGIINRDIHSAFHVFFLLLGQNATISCSKSKRNTFTAPVLLVIILSYFYQCILTTNVVAPLPLSVFKTNKELLDQGYKIMVPVSGSIFIIRNNYGKHMKKSFGIDLQRNHFIVHKKSPMWGKFPQRDVLKPLAHLKGTGMLADHFAKVIFRTQHVGLRRSKSTVVCSAVKEVLGSSMSLTFFKLYLAEKALITYFGIFAAGVDNFWKQLYTFQMILETQFFADKCTGDEECAGVGKLSLYSPYLNMAFTLHAVMLLLAILCWLLEGFWYKVFQRTAHVTILSEDTEDNEILW</sequence>
<comment type="caution">
    <text evidence="2">The sequence shown here is derived from an EMBL/GenBank/DDBJ whole genome shotgun (WGS) entry which is preliminary data.</text>
</comment>
<protein>
    <submittedName>
        <fullName evidence="2">Uncharacterized protein</fullName>
    </submittedName>
</protein>
<proteinExistence type="predicted"/>
<keyword evidence="1" id="KW-0472">Membrane</keyword>
<feature type="transmembrane region" description="Helical" evidence="1">
    <location>
        <begin position="444"/>
        <end position="463"/>
    </location>
</feature>
<accession>A0ABP1S2P7</accession>
<keyword evidence="1" id="KW-0812">Transmembrane</keyword>
<evidence type="ECO:0000313" key="3">
    <source>
        <dbReference type="Proteomes" id="UP001642540"/>
    </source>
</evidence>
<feature type="transmembrane region" description="Helical" evidence="1">
    <location>
        <begin position="553"/>
        <end position="571"/>
    </location>
</feature>
<feature type="transmembrane region" description="Helical" evidence="1">
    <location>
        <begin position="350"/>
        <end position="373"/>
    </location>
</feature>
<gene>
    <name evidence="2" type="ORF">ODALV1_LOCUS29091</name>
</gene>